<dbReference type="Gene3D" id="2.60.40.10">
    <property type="entry name" value="Immunoglobulins"/>
    <property type="match status" value="2"/>
</dbReference>
<dbReference type="Proteomes" id="UP000189705">
    <property type="component" value="Unplaced"/>
</dbReference>
<dbReference type="InterPro" id="IPR016130">
    <property type="entry name" value="Tyr_Pase_AS"/>
</dbReference>
<evidence type="ECO:0000256" key="3">
    <source>
        <dbReference type="ARBA" id="ARBA00022692"/>
    </source>
</evidence>
<evidence type="ECO:0000256" key="12">
    <source>
        <dbReference type="PROSITE-ProRule" id="PRU00302"/>
    </source>
</evidence>
<dbReference type="Pfam" id="PF00102">
    <property type="entry name" value="Y_phosphatase"/>
    <property type="match status" value="2"/>
</dbReference>
<dbReference type="STRING" id="38654.A0A3Q0GYM7"/>
<dbReference type="PROSITE" id="PS50923">
    <property type="entry name" value="SUSHI"/>
    <property type="match status" value="1"/>
</dbReference>
<feature type="domain" description="Fibronectin type-III" evidence="16">
    <location>
        <begin position="384"/>
        <end position="482"/>
    </location>
</feature>
<proteinExistence type="predicted"/>
<evidence type="ECO:0000256" key="1">
    <source>
        <dbReference type="ARBA" id="ARBA00004479"/>
    </source>
</evidence>
<dbReference type="SUPFAM" id="SSF57535">
    <property type="entry name" value="Complement control module/SCR domain"/>
    <property type="match status" value="2"/>
</dbReference>
<dbReference type="GO" id="GO:0004725">
    <property type="term" value="F:protein tyrosine phosphatase activity"/>
    <property type="evidence" value="ECO:0007669"/>
    <property type="project" value="UniProtKB-EC"/>
</dbReference>
<dbReference type="InterPro" id="IPR000387">
    <property type="entry name" value="Tyr_Pase_dom"/>
</dbReference>
<dbReference type="RefSeq" id="XP_025063285.1">
    <property type="nucleotide sequence ID" value="XM_025207500.1"/>
</dbReference>
<name>A0A3Q0GYM7_ALLSI</name>
<evidence type="ECO:0000256" key="8">
    <source>
        <dbReference type="ARBA" id="ARBA00023136"/>
    </source>
</evidence>
<feature type="domain" description="Tyrosine-protein phosphatase" evidence="14">
    <location>
        <begin position="718"/>
        <end position="971"/>
    </location>
</feature>
<evidence type="ECO:0000256" key="7">
    <source>
        <dbReference type="ARBA" id="ARBA00022989"/>
    </source>
</evidence>
<keyword evidence="10" id="KW-0325">Glycoprotein</keyword>
<evidence type="ECO:0000256" key="4">
    <source>
        <dbReference type="ARBA" id="ARBA00022729"/>
    </source>
</evidence>
<protein>
    <recommendedName>
        <fullName evidence="2">protein-tyrosine-phosphatase</fullName>
        <ecNumber evidence="2">3.1.3.48</ecNumber>
    </recommendedName>
</protein>
<keyword evidence="5" id="KW-0378">Hydrolase</keyword>
<dbReference type="GO" id="GO:0016020">
    <property type="term" value="C:membrane"/>
    <property type="evidence" value="ECO:0007669"/>
    <property type="project" value="UniProtKB-SubCell"/>
</dbReference>
<dbReference type="PANTHER" id="PTHR19134:SF550">
    <property type="entry name" value="PROTEIN-TYROSINE-PHOSPHATASE"/>
    <property type="match status" value="1"/>
</dbReference>
<keyword evidence="6" id="KW-0904">Protein phosphatase</keyword>
<feature type="domain" description="Sushi" evidence="17">
    <location>
        <begin position="21"/>
        <end position="79"/>
    </location>
</feature>
<dbReference type="InterPro" id="IPR029021">
    <property type="entry name" value="Prot-tyrosine_phosphatase-like"/>
</dbReference>
<evidence type="ECO:0000259" key="16">
    <source>
        <dbReference type="PROSITE" id="PS50853"/>
    </source>
</evidence>
<dbReference type="InterPro" id="IPR013783">
    <property type="entry name" value="Ig-like_fold"/>
</dbReference>
<dbReference type="PROSITE" id="PS50056">
    <property type="entry name" value="TYR_PHOSPHATASE_2"/>
    <property type="match status" value="1"/>
</dbReference>
<evidence type="ECO:0000313" key="19">
    <source>
        <dbReference type="RefSeq" id="XP_025063285.1"/>
    </source>
</evidence>
<dbReference type="CDD" id="cd00033">
    <property type="entry name" value="CCP"/>
    <property type="match status" value="2"/>
</dbReference>
<dbReference type="InterPro" id="IPR050348">
    <property type="entry name" value="Protein-Tyr_Phosphatase"/>
</dbReference>
<accession>A0A3Q0GYM7</accession>
<keyword evidence="18" id="KW-1185">Reference proteome</keyword>
<feature type="domain" description="Fibronectin type-III" evidence="16">
    <location>
        <begin position="278"/>
        <end position="380"/>
    </location>
</feature>
<dbReference type="Gene3D" id="2.20.28.230">
    <property type="match status" value="1"/>
</dbReference>
<dbReference type="PANTHER" id="PTHR19134">
    <property type="entry name" value="RECEPTOR-TYPE TYROSINE-PROTEIN PHOSPHATASE"/>
    <property type="match status" value="1"/>
</dbReference>
<dbReference type="Pfam" id="PF00041">
    <property type="entry name" value="fn3"/>
    <property type="match status" value="1"/>
</dbReference>
<dbReference type="Pfam" id="PF23144">
    <property type="entry name" value="Fn3_PTPRU"/>
    <property type="match status" value="1"/>
</dbReference>
<dbReference type="InterPro" id="IPR003595">
    <property type="entry name" value="Tyr_Pase_cat"/>
</dbReference>
<dbReference type="SUPFAM" id="SSF49265">
    <property type="entry name" value="Fibronectin type III"/>
    <property type="match status" value="1"/>
</dbReference>
<evidence type="ECO:0000313" key="18">
    <source>
        <dbReference type="Proteomes" id="UP000189705"/>
    </source>
</evidence>
<dbReference type="AlphaFoldDB" id="A0A3Q0GYM7"/>
<keyword evidence="4" id="KW-0732">Signal</keyword>
<dbReference type="PROSITE" id="PS50055">
    <property type="entry name" value="TYR_PHOSPHATASE_PTP"/>
    <property type="match status" value="2"/>
</dbReference>
<dbReference type="KEGG" id="asn:102388859"/>
<keyword evidence="3 13" id="KW-0812">Transmembrane</keyword>
<dbReference type="SMART" id="SM00060">
    <property type="entry name" value="FN3"/>
    <property type="match status" value="2"/>
</dbReference>
<comment type="subcellular location">
    <subcellularLocation>
        <location evidence="1">Membrane</location>
        <topology evidence="1">Single-pass type I membrane protein</topology>
    </subcellularLocation>
</comment>
<keyword evidence="12" id="KW-0768">Sushi</keyword>
<gene>
    <name evidence="19" type="primary">LOC102388859</name>
</gene>
<comment type="catalytic activity">
    <reaction evidence="11">
        <text>O-phospho-L-tyrosyl-[protein] + H2O = L-tyrosyl-[protein] + phosphate</text>
        <dbReference type="Rhea" id="RHEA:10684"/>
        <dbReference type="Rhea" id="RHEA-COMP:10136"/>
        <dbReference type="Rhea" id="RHEA-COMP:20101"/>
        <dbReference type="ChEBI" id="CHEBI:15377"/>
        <dbReference type="ChEBI" id="CHEBI:43474"/>
        <dbReference type="ChEBI" id="CHEBI:46858"/>
        <dbReference type="ChEBI" id="CHEBI:61978"/>
        <dbReference type="EC" id="3.1.3.48"/>
    </reaction>
</comment>
<dbReference type="InterPro" id="IPR036116">
    <property type="entry name" value="FN3_sf"/>
</dbReference>
<dbReference type="Gene3D" id="3.90.190.10">
    <property type="entry name" value="Protein tyrosine phosphatase superfamily"/>
    <property type="match status" value="2"/>
</dbReference>
<keyword evidence="7 13" id="KW-1133">Transmembrane helix</keyword>
<dbReference type="SMART" id="SM00032">
    <property type="entry name" value="CCP"/>
    <property type="match status" value="2"/>
</dbReference>
<keyword evidence="8 13" id="KW-0472">Membrane</keyword>
<dbReference type="Pfam" id="PF00084">
    <property type="entry name" value="Sushi"/>
    <property type="match status" value="2"/>
</dbReference>
<evidence type="ECO:0000256" key="11">
    <source>
        <dbReference type="ARBA" id="ARBA00051722"/>
    </source>
</evidence>
<evidence type="ECO:0000256" key="10">
    <source>
        <dbReference type="ARBA" id="ARBA00023180"/>
    </source>
</evidence>
<reference evidence="19" key="1">
    <citation type="submission" date="2025-08" db="UniProtKB">
        <authorList>
            <consortium name="RefSeq"/>
        </authorList>
    </citation>
    <scope>IDENTIFICATION</scope>
</reference>
<dbReference type="SUPFAM" id="SSF52799">
    <property type="entry name" value="(Phosphotyrosine protein) phosphatases II"/>
    <property type="match status" value="2"/>
</dbReference>
<evidence type="ECO:0000256" key="13">
    <source>
        <dbReference type="SAM" id="Phobius"/>
    </source>
</evidence>
<evidence type="ECO:0000256" key="2">
    <source>
        <dbReference type="ARBA" id="ARBA00013064"/>
    </source>
</evidence>
<evidence type="ECO:0000256" key="6">
    <source>
        <dbReference type="ARBA" id="ARBA00022912"/>
    </source>
</evidence>
<evidence type="ECO:0000256" key="9">
    <source>
        <dbReference type="ARBA" id="ARBA00023157"/>
    </source>
</evidence>
<comment type="caution">
    <text evidence="12">Lacks conserved residue(s) required for the propagation of feature annotation.</text>
</comment>
<feature type="transmembrane region" description="Helical" evidence="13">
    <location>
        <begin position="627"/>
        <end position="649"/>
    </location>
</feature>
<feature type="domain" description="Tyrosine specific protein phosphatases" evidence="15">
    <location>
        <begin position="887"/>
        <end position="962"/>
    </location>
</feature>
<dbReference type="InParanoid" id="A0A3Q0GYM7"/>
<evidence type="ECO:0000259" key="14">
    <source>
        <dbReference type="PROSITE" id="PS50055"/>
    </source>
</evidence>
<feature type="domain" description="Tyrosine-protein phosphatase" evidence="14">
    <location>
        <begin position="1003"/>
        <end position="1140"/>
    </location>
</feature>
<dbReference type="SMART" id="SM00194">
    <property type="entry name" value="PTPc"/>
    <property type="match status" value="1"/>
</dbReference>
<dbReference type="InterPro" id="IPR003961">
    <property type="entry name" value="FN3_dom"/>
</dbReference>
<dbReference type="SMART" id="SM00404">
    <property type="entry name" value="PTPc_motif"/>
    <property type="match status" value="1"/>
</dbReference>
<dbReference type="EC" id="3.1.3.48" evidence="2"/>
<sequence length="1146" mass="127789">MIRCLWNGSHSVWSEAATCQRKCQEPDTWNRGAEFTPKQSSYNPGDVVMWSCKEGYWPSVPQSTCTKLGTWSETVYCVEKCGEPVPRDVRAEFTPKQPSYKPGDSVTWSCPEGYRPSLANSTCTQSGSRSMWTPTAWCVGFCTLSGNWLQLMFTESLPTELDVGKMVQVSCRQEQFEWGSGWLQCVDRAGRPEWDTSHVRCIEKCRRPQWDPRLQVAPDRPFYSRNERVKLSCLDGSPPSLPVIYCARRDQDKQNVWAVGDGWSGWRHIEENVICADSPNITTGTPKITPTSISLSWSCTPSKSCLSISAMEVKCLLAGPQANPCRRPADSAGETLGGRAGTLTCSKLQPFTLYNVTISARYGATRSSPSAVLYTQLLRTNETVPGQPQIEPTDPSTGSLRWKQLLSCHGDILGYQLNITAWREYNGSFREARVVQVNASVAEYRPPRWRPGTNYTVTVQGLTAAGLGKASKYAFETEIADPDIPSAIRSLSIREVSQSGTAVLPLHPVPELHGPIQEYQIIVTVGSNGSGADDCLARDLQPFNASQGHKAYVAAVVPTHNLTGPMDFVLGDGVCREGYCNAPLQLGQNYTALVRVVSRWKQVEKASCVHYDFSVGSVSKEEPLSKAVALAVVVAVLVLLVAMAVLVLLSRRKRKKSKDHESNGTIPLRRSRAGASKLNTQILVPELLETLKRFRRAEMAAEEEAEEDTDLERPKAGCEAEYQKLISGLLHACDAGKEPCNQGKNRYKNIIPYDHARVVLQSAEPSSDYINASYVDSYRSPRYFIAAQGPLQGTVEDFWQMIWQEKTSVIVMLTDLVEQNKTKCKQYWPEQEQEYRDITVTLSNMRITTGFITRTFRLQKAGCPLPRLVEQLHYQLWPDHGVPRNPAQLLQLVEMVNKRVSEASGGPVVVHCSAGIGRTGTFVALDSLLKMARAEGKVDVFQCVQKLREQRVSMVQTKEQYAFLYEVLLEGLLCGNTGVPVENVCSHVDHLKALDPQTQTSRLTQEFKALQKFSELFQLSACREAEKPSNQPKNRKPTILPADRNRPILMSSLKLDGSPGYINAVFVSTYTEDDRVIVTQLPLKETVVDFWALLWDYTTYLEFWPSHGESTYGRFHVTLISEEPGAGFTVRTLAVANKQQAFLKPP</sequence>
<evidence type="ECO:0000259" key="15">
    <source>
        <dbReference type="PROSITE" id="PS50056"/>
    </source>
</evidence>
<dbReference type="InterPro" id="IPR035976">
    <property type="entry name" value="Sushi/SCR/CCP_sf"/>
</dbReference>
<dbReference type="InterPro" id="IPR000242">
    <property type="entry name" value="PTP_cat"/>
</dbReference>
<dbReference type="InterPro" id="IPR057598">
    <property type="entry name" value="Fn3_PTPRU"/>
</dbReference>
<dbReference type="PROSITE" id="PS00383">
    <property type="entry name" value="TYR_PHOSPHATASE_1"/>
    <property type="match status" value="1"/>
</dbReference>
<dbReference type="PROSITE" id="PS50853">
    <property type="entry name" value="FN3"/>
    <property type="match status" value="2"/>
</dbReference>
<dbReference type="GeneID" id="102388859"/>
<organism evidence="18 19">
    <name type="scientific">Alligator sinensis</name>
    <name type="common">Chinese alligator</name>
    <dbReference type="NCBI Taxonomy" id="38654"/>
    <lineage>
        <taxon>Eukaryota</taxon>
        <taxon>Metazoa</taxon>
        <taxon>Chordata</taxon>
        <taxon>Craniata</taxon>
        <taxon>Vertebrata</taxon>
        <taxon>Euteleostomi</taxon>
        <taxon>Archelosauria</taxon>
        <taxon>Archosauria</taxon>
        <taxon>Crocodylia</taxon>
        <taxon>Alligatoridae</taxon>
        <taxon>Alligatorinae</taxon>
        <taxon>Alligator</taxon>
    </lineage>
</organism>
<evidence type="ECO:0000259" key="17">
    <source>
        <dbReference type="PROSITE" id="PS50923"/>
    </source>
</evidence>
<dbReference type="FunFam" id="3.90.190.10:FF:000062">
    <property type="entry name" value="Receptor-type tyrosine-protein phosphatase kappa"/>
    <property type="match status" value="1"/>
</dbReference>
<dbReference type="Gene3D" id="2.10.70.10">
    <property type="entry name" value="Complement Module, domain 1"/>
    <property type="match status" value="1"/>
</dbReference>
<dbReference type="CDD" id="cd00063">
    <property type="entry name" value="FN3"/>
    <property type="match status" value="1"/>
</dbReference>
<evidence type="ECO:0000256" key="5">
    <source>
        <dbReference type="ARBA" id="ARBA00022801"/>
    </source>
</evidence>
<dbReference type="CDD" id="cd00047">
    <property type="entry name" value="PTPc"/>
    <property type="match status" value="1"/>
</dbReference>
<dbReference type="PRINTS" id="PR00700">
    <property type="entry name" value="PRTYPHPHTASE"/>
</dbReference>
<keyword evidence="9" id="KW-1015">Disulfide bond</keyword>
<dbReference type="InterPro" id="IPR000436">
    <property type="entry name" value="Sushi_SCR_CCP_dom"/>
</dbReference>